<feature type="domain" description="Protein kinase" evidence="9">
    <location>
        <begin position="1"/>
        <end position="251"/>
    </location>
</feature>
<dbReference type="EC" id="2.7.11.1" evidence="1"/>
<keyword evidence="6" id="KW-0067">ATP-binding</keyword>
<dbReference type="InterPro" id="IPR011009">
    <property type="entry name" value="Kinase-like_dom_sf"/>
</dbReference>
<proteinExistence type="predicted"/>
<dbReference type="InterPro" id="IPR000719">
    <property type="entry name" value="Prot_kinase_dom"/>
</dbReference>
<feature type="region of interest" description="Disordered" evidence="7">
    <location>
        <begin position="331"/>
        <end position="361"/>
    </location>
</feature>
<dbReference type="SMART" id="SM00220">
    <property type="entry name" value="S_TKc"/>
    <property type="match status" value="1"/>
</dbReference>
<dbReference type="AlphaFoldDB" id="A0A921IV89"/>
<keyword evidence="8" id="KW-0472">Membrane</keyword>
<evidence type="ECO:0000256" key="7">
    <source>
        <dbReference type="SAM" id="MobiDB-lite"/>
    </source>
</evidence>
<dbReference type="GO" id="GO:0004674">
    <property type="term" value="F:protein serine/threonine kinase activity"/>
    <property type="evidence" value="ECO:0007669"/>
    <property type="project" value="UniProtKB-KW"/>
</dbReference>
<comment type="caution">
    <text evidence="10">The sequence shown here is derived from an EMBL/GenBank/DDBJ whole genome shotgun (WGS) entry which is preliminary data.</text>
</comment>
<gene>
    <name evidence="10" type="ORF">K8V70_02640</name>
</gene>
<evidence type="ECO:0000313" key="11">
    <source>
        <dbReference type="Proteomes" id="UP000753256"/>
    </source>
</evidence>
<sequence length="564" mass="60530">MNREEKQALHGMNIDDAYVVERQLAHGVDGVTELVSLDAAGPFVRKRIPLASVRRMVWAALAECDSPYLPRVHAMYELPDEFVAVYDYVPGDTLERLMERRGHLPLAEVAPIVANVCGAVAELHVHGVVHADIAPRNVVLAEDGAHLIDFGIARMVFDKPRRDEKAWGTRGFAAPEQHGFAAVDIRSDIYAIGRLAGYLLTGAVLAEKTFEGELRCSGVVPEGVCQVLGRACAFEPSSRYQNVEDFATAFATACAGGAVPEAPGAFSGNQPAYAQDAPSAKQPAPYERQVPVQRTKRFPAHRKVIMLAFTALAVVCVCAAIYLLVKDDPTSSISQQGDKAQALTDSSAGHSDMGAPYVDGTDDASSDLADRAASGLVITESTWYMSNGYVHFAIAITNTTEDVLALFPTVVVTGRAADGSILFSSDEVLNDLYPGETRYWGSIAGDGSSVPDTVEFSVSRPGDWEVQAAVGEPSRLTISNVSRRRGQFSDLVVTGEVTLESLSSESMASQVQVVAIGRDSQGNMVFGFMGYTSLPAEGETVPFEVSSSDGLPEFETIEVYAYGW</sequence>
<dbReference type="PROSITE" id="PS00109">
    <property type="entry name" value="PROTEIN_KINASE_TYR"/>
    <property type="match status" value="1"/>
</dbReference>
<dbReference type="PANTHER" id="PTHR43289">
    <property type="entry name" value="MITOGEN-ACTIVATED PROTEIN KINASE KINASE KINASE 20-RELATED"/>
    <property type="match status" value="1"/>
</dbReference>
<reference evidence="10" key="2">
    <citation type="submission" date="2021-09" db="EMBL/GenBank/DDBJ databases">
        <authorList>
            <person name="Gilroy R."/>
        </authorList>
    </citation>
    <scope>NUCLEOTIDE SEQUENCE</scope>
    <source>
        <strain evidence="10">ChiHjej13B12-9602</strain>
    </source>
</reference>
<dbReference type="PANTHER" id="PTHR43289:SF6">
    <property type="entry name" value="SERINE_THREONINE-PROTEIN KINASE NEKL-3"/>
    <property type="match status" value="1"/>
</dbReference>
<protein>
    <recommendedName>
        <fullName evidence="1">non-specific serine/threonine protein kinase</fullName>
        <ecNumber evidence="1">2.7.11.1</ecNumber>
    </recommendedName>
</protein>
<evidence type="ECO:0000256" key="8">
    <source>
        <dbReference type="SAM" id="Phobius"/>
    </source>
</evidence>
<dbReference type="EMBL" id="DYUZ01000010">
    <property type="protein sequence ID" value="HJG36749.1"/>
    <property type="molecule type" value="Genomic_DNA"/>
</dbReference>
<evidence type="ECO:0000256" key="5">
    <source>
        <dbReference type="ARBA" id="ARBA00022777"/>
    </source>
</evidence>
<evidence type="ECO:0000256" key="3">
    <source>
        <dbReference type="ARBA" id="ARBA00022679"/>
    </source>
</evidence>
<reference evidence="10" key="1">
    <citation type="journal article" date="2021" name="PeerJ">
        <title>Extensive microbial diversity within the chicken gut microbiome revealed by metagenomics and culture.</title>
        <authorList>
            <person name="Gilroy R."/>
            <person name="Ravi A."/>
            <person name="Getino M."/>
            <person name="Pursley I."/>
            <person name="Horton D.L."/>
            <person name="Alikhan N.F."/>
            <person name="Baker D."/>
            <person name="Gharbi K."/>
            <person name="Hall N."/>
            <person name="Watson M."/>
            <person name="Adriaenssens E.M."/>
            <person name="Foster-Nyarko E."/>
            <person name="Jarju S."/>
            <person name="Secka A."/>
            <person name="Antonio M."/>
            <person name="Oren A."/>
            <person name="Chaudhuri R.R."/>
            <person name="La Ragione R."/>
            <person name="Hildebrand F."/>
            <person name="Pallen M.J."/>
        </authorList>
    </citation>
    <scope>NUCLEOTIDE SEQUENCE</scope>
    <source>
        <strain evidence="10">ChiHjej13B12-9602</strain>
    </source>
</reference>
<accession>A0A921IV89</accession>
<evidence type="ECO:0000256" key="2">
    <source>
        <dbReference type="ARBA" id="ARBA00022527"/>
    </source>
</evidence>
<keyword evidence="8" id="KW-0812">Transmembrane</keyword>
<keyword evidence="2" id="KW-0723">Serine/threonine-protein kinase</keyword>
<evidence type="ECO:0000256" key="4">
    <source>
        <dbReference type="ARBA" id="ARBA00022741"/>
    </source>
</evidence>
<dbReference type="InterPro" id="IPR008266">
    <property type="entry name" value="Tyr_kinase_AS"/>
</dbReference>
<dbReference type="SUPFAM" id="SSF56112">
    <property type="entry name" value="Protein kinase-like (PK-like)"/>
    <property type="match status" value="1"/>
</dbReference>
<dbReference type="PROSITE" id="PS50011">
    <property type="entry name" value="PROTEIN_KINASE_DOM"/>
    <property type="match status" value="1"/>
</dbReference>
<dbReference type="Gene3D" id="1.10.510.10">
    <property type="entry name" value="Transferase(Phosphotransferase) domain 1"/>
    <property type="match status" value="1"/>
</dbReference>
<feature type="transmembrane region" description="Helical" evidence="8">
    <location>
        <begin position="304"/>
        <end position="325"/>
    </location>
</feature>
<evidence type="ECO:0000256" key="6">
    <source>
        <dbReference type="ARBA" id="ARBA00022840"/>
    </source>
</evidence>
<dbReference type="RefSeq" id="WP_273189086.1">
    <property type="nucleotide sequence ID" value="NZ_DYUZ01000010.1"/>
</dbReference>
<evidence type="ECO:0000259" key="9">
    <source>
        <dbReference type="PROSITE" id="PS50011"/>
    </source>
</evidence>
<dbReference type="GO" id="GO:0005524">
    <property type="term" value="F:ATP binding"/>
    <property type="evidence" value="ECO:0007669"/>
    <property type="project" value="UniProtKB-KW"/>
</dbReference>
<name>A0A921IV89_9ACTN</name>
<keyword evidence="4" id="KW-0547">Nucleotide-binding</keyword>
<dbReference type="Proteomes" id="UP000753256">
    <property type="component" value="Unassembled WGS sequence"/>
</dbReference>
<organism evidence="10 11">
    <name type="scientific">Enorma phocaeensis</name>
    <dbReference type="NCBI Taxonomy" id="1871019"/>
    <lineage>
        <taxon>Bacteria</taxon>
        <taxon>Bacillati</taxon>
        <taxon>Actinomycetota</taxon>
        <taxon>Coriobacteriia</taxon>
        <taxon>Coriobacteriales</taxon>
        <taxon>Coriobacteriaceae</taxon>
        <taxon>Enorma</taxon>
    </lineage>
</organism>
<feature type="region of interest" description="Disordered" evidence="7">
    <location>
        <begin position="267"/>
        <end position="288"/>
    </location>
</feature>
<feature type="compositionally biased region" description="Polar residues" evidence="7">
    <location>
        <begin position="331"/>
        <end position="349"/>
    </location>
</feature>
<keyword evidence="3" id="KW-0808">Transferase</keyword>
<evidence type="ECO:0000256" key="1">
    <source>
        <dbReference type="ARBA" id="ARBA00012513"/>
    </source>
</evidence>
<keyword evidence="8" id="KW-1133">Transmembrane helix</keyword>
<dbReference type="Pfam" id="PF00069">
    <property type="entry name" value="Pkinase"/>
    <property type="match status" value="1"/>
</dbReference>
<keyword evidence="5 10" id="KW-0418">Kinase</keyword>
<evidence type="ECO:0000313" key="10">
    <source>
        <dbReference type="EMBL" id="HJG36749.1"/>
    </source>
</evidence>